<dbReference type="HAMAP" id="MF_01401">
    <property type="entry name" value="MsrA"/>
    <property type="match status" value="1"/>
</dbReference>
<evidence type="ECO:0000256" key="6">
    <source>
        <dbReference type="ARBA" id="ARBA00047806"/>
    </source>
</evidence>
<comment type="similarity">
    <text evidence="1">Belongs to the MsrA Met sulfoxide reductase family.</text>
</comment>
<dbReference type="Proteomes" id="UP001205105">
    <property type="component" value="Unassembled WGS sequence"/>
</dbReference>
<gene>
    <name evidence="9" type="ORF">COHA_009571</name>
</gene>
<evidence type="ECO:0000256" key="3">
    <source>
        <dbReference type="ARBA" id="ARBA00023002"/>
    </source>
</evidence>
<dbReference type="InterPro" id="IPR002569">
    <property type="entry name" value="Met_Sox_Rdtase_MsrA_dom"/>
</dbReference>
<reference evidence="9" key="1">
    <citation type="submission" date="2020-11" db="EMBL/GenBank/DDBJ databases">
        <title>Chlorella ohadii genome sequencing and assembly.</title>
        <authorList>
            <person name="Murik O."/>
            <person name="Treves H."/>
            <person name="Kedem I."/>
            <person name="Shotland Y."/>
            <person name="Kaplan A."/>
        </authorList>
    </citation>
    <scope>NUCLEOTIDE SEQUENCE</scope>
    <source>
        <strain evidence="9">1</strain>
    </source>
</reference>
<dbReference type="SUPFAM" id="SSF55068">
    <property type="entry name" value="Peptide methionine sulfoxide reductase"/>
    <property type="match status" value="1"/>
</dbReference>
<dbReference type="GO" id="GO:0008113">
    <property type="term" value="F:peptide-methionine (S)-S-oxide reductase activity"/>
    <property type="evidence" value="ECO:0007669"/>
    <property type="project" value="UniProtKB-EC"/>
</dbReference>
<dbReference type="InterPro" id="IPR036509">
    <property type="entry name" value="Met_Sox_Rdtase_MsrA_sf"/>
</dbReference>
<keyword evidence="3" id="KW-0560">Oxidoreductase</keyword>
<dbReference type="PROSITE" id="PS51257">
    <property type="entry name" value="PROKAR_LIPOPROTEIN"/>
    <property type="match status" value="1"/>
</dbReference>
<evidence type="ECO:0000256" key="4">
    <source>
        <dbReference type="ARBA" id="ARBA00030273"/>
    </source>
</evidence>
<comment type="caution">
    <text evidence="9">The sequence shown here is derived from an EMBL/GenBank/DDBJ whole genome shotgun (WGS) entry which is preliminary data.</text>
</comment>
<dbReference type="EMBL" id="JADXDR010000182">
    <property type="protein sequence ID" value="KAI7836553.1"/>
    <property type="molecule type" value="Genomic_DNA"/>
</dbReference>
<organism evidence="9 10">
    <name type="scientific">Chlorella ohadii</name>
    <dbReference type="NCBI Taxonomy" id="2649997"/>
    <lineage>
        <taxon>Eukaryota</taxon>
        <taxon>Viridiplantae</taxon>
        <taxon>Chlorophyta</taxon>
        <taxon>core chlorophytes</taxon>
        <taxon>Trebouxiophyceae</taxon>
        <taxon>Chlorellales</taxon>
        <taxon>Chlorellaceae</taxon>
        <taxon>Chlorella clade</taxon>
        <taxon>Chlorella</taxon>
    </lineage>
</organism>
<evidence type="ECO:0000256" key="1">
    <source>
        <dbReference type="ARBA" id="ARBA00005591"/>
    </source>
</evidence>
<evidence type="ECO:0000256" key="7">
    <source>
        <dbReference type="ARBA" id="ARBA00048782"/>
    </source>
</evidence>
<dbReference type="Gene3D" id="3.30.1060.10">
    <property type="entry name" value="Peptide methionine sulphoxide reductase MsrA"/>
    <property type="match status" value="1"/>
</dbReference>
<dbReference type="PANTHER" id="PTHR42799">
    <property type="entry name" value="MITOCHONDRIAL PEPTIDE METHIONINE SULFOXIDE REDUCTASE"/>
    <property type="match status" value="1"/>
</dbReference>
<evidence type="ECO:0000313" key="9">
    <source>
        <dbReference type="EMBL" id="KAI7836553.1"/>
    </source>
</evidence>
<feature type="domain" description="Peptide methionine sulphoxide reductase MsrA" evidence="8">
    <location>
        <begin position="112"/>
        <end position="262"/>
    </location>
</feature>
<sequence>MLRSLRHVEAAATLRLCKPATLQPASVAMSACAAAARAAVLSSAACRGALRSQARSQAVRVQAVPARMFFGGLFSGGAKREGKNDEVLKAARAAKRGCELAPASPPEGLEIATVAGGCFWGLELAYQRLPGVAKTSVGYTAGQVPNPTYEEVCSGRTGHTEAVQMYYNPAECTFEQILDEFFQKVDPTTLNRQGNDVGTQYRSVIFYHNDAQKEAAEKAVAAVNEQLAAGTFRLSGKKVATTIEPACDYYIAELYHQQYLAKGGRFNRPQSAEKGCKDKIRCYG</sequence>
<dbReference type="GO" id="GO:0005737">
    <property type="term" value="C:cytoplasm"/>
    <property type="evidence" value="ECO:0007669"/>
    <property type="project" value="TreeGrafter"/>
</dbReference>
<dbReference type="FunFam" id="3.30.1060.10:FF:000002">
    <property type="entry name" value="Peptide methionine sulfoxide reductase"/>
    <property type="match status" value="1"/>
</dbReference>
<comment type="catalytic activity">
    <reaction evidence="7">
        <text>[thioredoxin]-disulfide + L-methionine + H2O = L-methionine (S)-S-oxide + [thioredoxin]-dithiol</text>
        <dbReference type="Rhea" id="RHEA:19993"/>
        <dbReference type="Rhea" id="RHEA-COMP:10698"/>
        <dbReference type="Rhea" id="RHEA-COMP:10700"/>
        <dbReference type="ChEBI" id="CHEBI:15377"/>
        <dbReference type="ChEBI" id="CHEBI:29950"/>
        <dbReference type="ChEBI" id="CHEBI:50058"/>
        <dbReference type="ChEBI" id="CHEBI:57844"/>
        <dbReference type="ChEBI" id="CHEBI:58772"/>
        <dbReference type="EC" id="1.8.4.11"/>
    </reaction>
</comment>
<dbReference type="AlphaFoldDB" id="A0AAD5H0H8"/>
<keyword evidence="10" id="KW-1185">Reference proteome</keyword>
<evidence type="ECO:0000259" key="8">
    <source>
        <dbReference type="Pfam" id="PF01625"/>
    </source>
</evidence>
<dbReference type="Pfam" id="PF01625">
    <property type="entry name" value="PMSR"/>
    <property type="match status" value="1"/>
</dbReference>
<evidence type="ECO:0000313" key="10">
    <source>
        <dbReference type="Proteomes" id="UP001205105"/>
    </source>
</evidence>
<dbReference type="EC" id="1.8.4.11" evidence="2"/>
<dbReference type="PANTHER" id="PTHR42799:SF2">
    <property type="entry name" value="MITOCHONDRIAL PEPTIDE METHIONINE SULFOXIDE REDUCTASE"/>
    <property type="match status" value="1"/>
</dbReference>
<evidence type="ECO:0000256" key="2">
    <source>
        <dbReference type="ARBA" id="ARBA00012502"/>
    </source>
</evidence>
<accession>A0AAD5H0H8</accession>
<comment type="catalytic activity">
    <reaction evidence="6">
        <text>L-methionyl-[protein] + [thioredoxin]-disulfide + H2O = L-methionyl-(S)-S-oxide-[protein] + [thioredoxin]-dithiol</text>
        <dbReference type="Rhea" id="RHEA:14217"/>
        <dbReference type="Rhea" id="RHEA-COMP:10698"/>
        <dbReference type="Rhea" id="RHEA-COMP:10700"/>
        <dbReference type="Rhea" id="RHEA-COMP:12313"/>
        <dbReference type="Rhea" id="RHEA-COMP:12315"/>
        <dbReference type="ChEBI" id="CHEBI:15377"/>
        <dbReference type="ChEBI" id="CHEBI:16044"/>
        <dbReference type="ChEBI" id="CHEBI:29950"/>
        <dbReference type="ChEBI" id="CHEBI:44120"/>
        <dbReference type="ChEBI" id="CHEBI:50058"/>
        <dbReference type="EC" id="1.8.4.11"/>
    </reaction>
</comment>
<dbReference type="InterPro" id="IPR050162">
    <property type="entry name" value="MsrA_MetSO_reductase"/>
</dbReference>
<dbReference type="NCBIfam" id="TIGR00401">
    <property type="entry name" value="msrA"/>
    <property type="match status" value="1"/>
</dbReference>
<protein>
    <recommendedName>
        <fullName evidence="2">peptide-methionine (S)-S-oxide reductase</fullName>
        <ecNumber evidence="2">1.8.4.11</ecNumber>
    </recommendedName>
    <alternativeName>
        <fullName evidence="5">Peptide-methionine (S)-S-oxide reductase</fullName>
    </alternativeName>
    <alternativeName>
        <fullName evidence="4">Protein-methionine-S-oxide reductase</fullName>
    </alternativeName>
</protein>
<evidence type="ECO:0000256" key="5">
    <source>
        <dbReference type="ARBA" id="ARBA00030643"/>
    </source>
</evidence>
<proteinExistence type="inferred from homology"/>
<dbReference type="GO" id="GO:0034599">
    <property type="term" value="P:cellular response to oxidative stress"/>
    <property type="evidence" value="ECO:0007669"/>
    <property type="project" value="TreeGrafter"/>
</dbReference>
<name>A0AAD5H0H8_9CHLO</name>